<keyword evidence="2" id="KW-1185">Reference proteome</keyword>
<evidence type="ECO:0000313" key="2">
    <source>
        <dbReference type="Proteomes" id="UP000821845"/>
    </source>
</evidence>
<proteinExistence type="predicted"/>
<protein>
    <submittedName>
        <fullName evidence="1">Uncharacterized protein</fullName>
    </submittedName>
</protein>
<reference evidence="1" key="1">
    <citation type="submission" date="2020-05" db="EMBL/GenBank/DDBJ databases">
        <title>Large-scale comparative analyses of tick genomes elucidate their genetic diversity and vector capacities.</title>
        <authorList>
            <person name="Jia N."/>
            <person name="Wang J."/>
            <person name="Shi W."/>
            <person name="Du L."/>
            <person name="Sun Y."/>
            <person name="Zhan W."/>
            <person name="Jiang J."/>
            <person name="Wang Q."/>
            <person name="Zhang B."/>
            <person name="Ji P."/>
            <person name="Sakyi L.B."/>
            <person name="Cui X."/>
            <person name="Yuan T."/>
            <person name="Jiang B."/>
            <person name="Yang W."/>
            <person name="Lam T.T.-Y."/>
            <person name="Chang Q."/>
            <person name="Ding S."/>
            <person name="Wang X."/>
            <person name="Zhu J."/>
            <person name="Ruan X."/>
            <person name="Zhao L."/>
            <person name="Wei J."/>
            <person name="Que T."/>
            <person name="Du C."/>
            <person name="Cheng J."/>
            <person name="Dai P."/>
            <person name="Han X."/>
            <person name="Huang E."/>
            <person name="Gao Y."/>
            <person name="Liu J."/>
            <person name="Shao H."/>
            <person name="Ye R."/>
            <person name="Li L."/>
            <person name="Wei W."/>
            <person name="Wang X."/>
            <person name="Wang C."/>
            <person name="Yang T."/>
            <person name="Huo Q."/>
            <person name="Li W."/>
            <person name="Guo W."/>
            <person name="Chen H."/>
            <person name="Zhou L."/>
            <person name="Ni X."/>
            <person name="Tian J."/>
            <person name="Zhou Y."/>
            <person name="Sheng Y."/>
            <person name="Liu T."/>
            <person name="Pan Y."/>
            <person name="Xia L."/>
            <person name="Li J."/>
            <person name="Zhao F."/>
            <person name="Cao W."/>
        </authorList>
    </citation>
    <scope>NUCLEOTIDE SEQUENCE</scope>
    <source>
        <strain evidence="1">Hyas-2018</strain>
    </source>
</reference>
<name>A0ACB7RSW2_HYAAI</name>
<evidence type="ECO:0000313" key="1">
    <source>
        <dbReference type="EMBL" id="KAH6924801.1"/>
    </source>
</evidence>
<dbReference type="Proteomes" id="UP000821845">
    <property type="component" value="Chromosome 8"/>
</dbReference>
<accession>A0ACB7RSW2</accession>
<comment type="caution">
    <text evidence="1">The sequence shown here is derived from an EMBL/GenBank/DDBJ whole genome shotgun (WGS) entry which is preliminary data.</text>
</comment>
<gene>
    <name evidence="1" type="ORF">HPB50_025131</name>
</gene>
<organism evidence="1 2">
    <name type="scientific">Hyalomma asiaticum</name>
    <name type="common">Tick</name>
    <dbReference type="NCBI Taxonomy" id="266040"/>
    <lineage>
        <taxon>Eukaryota</taxon>
        <taxon>Metazoa</taxon>
        <taxon>Ecdysozoa</taxon>
        <taxon>Arthropoda</taxon>
        <taxon>Chelicerata</taxon>
        <taxon>Arachnida</taxon>
        <taxon>Acari</taxon>
        <taxon>Parasitiformes</taxon>
        <taxon>Ixodida</taxon>
        <taxon>Ixodoidea</taxon>
        <taxon>Ixodidae</taxon>
        <taxon>Hyalomminae</taxon>
        <taxon>Hyalomma</taxon>
    </lineage>
</organism>
<sequence length="1242" mass="136807">MASHGFGLRLAAVLLVLLVLGNECASAKRQIRKSKNQAEEPTEGSLVPRILPNVEVLTVKATSPTELKVEWRNKWKHEIDLSACSKTAPCVKATAPAESMAHTFHDLEPGTTYEVTARMTVTMNNRTCAGEAAKTSGATLQLAPPTNVSVDVSCSNEAQVKWAYDDTTQITGFFVMLCHPSEPSVNDVTRASSYVEREKKVQCVFNIACNQIRHNLFCTSFYIYFSVPELGDISVSGVNETAVNVTWNTKWDGQIAFNICPSPEIPKDCRNYTVYGEAGEHTFEGLASNTTYRIRAQSQVTVQNRTCQGHLHQFLASTTPKRPEKVLNVHYNVENGTILQISWELPEGSEASGFTIKCQDPKTKHTQSQDVSGEKRPYHAAVVLQELVASFNCSLFAFNLDTSGGHFAPPANLTLVARNSTSLTFSWSVDPNATKCEITVTPEGGFGEEYEGSCEHDKRHNGTVIHTVTGLHPWTRYNVSVKNCREFCGQPEFLVNITDVAGDHTEKEMNLKDQFNLFNVSISAYNKAETSNETFYGPESERQLETLGKGPLPPRPKAEEVKEDSAHLAWEEPHDPRYNITGFSVKVNDQPPKEINESSYTMEHLQPWTEYNVSVASCTNKTSCGQWRHLGFKTDFGAPSAPLDLKAPEAGTHWMFVQWEKPKTLNGPLSGYNVSFIHGSSLLNAVTKDLSYNCTELVPGTMYDVSVFAFNEIDSVTKRGPPTTLQATTQADTPSGNGASTTVIALAVVIPLILIILVASYFVYKKYFQTRTGLQSYIYKMEHYQDSLQISGLAAFVRGGNRATVKWENATGPFTGYNMTVCPVVDPSRCESVTGQRTTYNLHHLASGTMYQVDVYAYFEDGGDTSKGRSERIRFITLQLPSVEHLDAVPLGSTSVELKWSPSEDSVSHFDIDACPSDGGACVHAFTPNVTHVLQGLTPETSYNISVRSAREEDKELSFGPVATVSAATTLLPAVTDVAVRATCDSFVVASWNYSVEGITGFVLNLCTEGQPCMTRSVDKDDREHTFRVDPVLRSYTLSIEAYLWKGNAKRSSPVINATVTSFPEVPRLDGFEVKAISSSQVRASWSNGFDADVRVQVCVPQSPKRNCVNYAAHGTQLGYTVSGLSPGTKYSVQASTAVTLGVDTCLGLAATREVTTLTEAVCKYDDELRQAIKEISDSVKALTRRRIQVHANRRDDAIGAKCELMEAKLRTLPEKDLNDCFDDIDNLIETYKRKTPDLSSK</sequence>
<dbReference type="EMBL" id="CM023488">
    <property type="protein sequence ID" value="KAH6924801.1"/>
    <property type="molecule type" value="Genomic_DNA"/>
</dbReference>